<dbReference type="STRING" id="670386.D3BQY4"/>
<proteinExistence type="predicted"/>
<dbReference type="CDD" id="cd00157">
    <property type="entry name" value="Rho"/>
    <property type="match status" value="1"/>
</dbReference>
<dbReference type="SMART" id="SM00174">
    <property type="entry name" value="RHO"/>
    <property type="match status" value="1"/>
</dbReference>
<dbReference type="InterPro" id="IPR018392">
    <property type="entry name" value="LysM"/>
</dbReference>
<feature type="domain" description="LysM" evidence="4">
    <location>
        <begin position="20"/>
        <end position="64"/>
    </location>
</feature>
<dbReference type="InterPro" id="IPR005225">
    <property type="entry name" value="Small_GTP-bd"/>
</dbReference>
<evidence type="ECO:0000256" key="1">
    <source>
        <dbReference type="ARBA" id="ARBA00022741"/>
    </source>
</evidence>
<dbReference type="SMART" id="SM00257">
    <property type="entry name" value="LysM"/>
    <property type="match status" value="1"/>
</dbReference>
<dbReference type="InterPro" id="IPR027417">
    <property type="entry name" value="P-loop_NTPase"/>
</dbReference>
<dbReference type="SUPFAM" id="SSF52540">
    <property type="entry name" value="P-loop containing nucleoside triphosphate hydrolases"/>
    <property type="match status" value="2"/>
</dbReference>
<name>D3BQY4_HETP5</name>
<evidence type="ECO:0000313" key="6">
    <source>
        <dbReference type="Proteomes" id="UP000001396"/>
    </source>
</evidence>
<reference evidence="5 6" key="1">
    <citation type="journal article" date="2011" name="Genome Res.">
        <title>Phylogeny-wide analysis of social amoeba genomes highlights ancient origins for complex intercellular communication.</title>
        <authorList>
            <person name="Heidel A.J."/>
            <person name="Lawal H.M."/>
            <person name="Felder M."/>
            <person name="Schilde C."/>
            <person name="Helps N.R."/>
            <person name="Tunggal B."/>
            <person name="Rivero F."/>
            <person name="John U."/>
            <person name="Schleicher M."/>
            <person name="Eichinger L."/>
            <person name="Platzer M."/>
            <person name="Noegel A.A."/>
            <person name="Schaap P."/>
            <person name="Gloeckner G."/>
        </authorList>
    </citation>
    <scope>NUCLEOTIDE SEQUENCE [LARGE SCALE GENOMIC DNA]</scope>
    <source>
        <strain evidence="6">ATCC 26659 / Pp 5 / PN500</strain>
    </source>
</reference>
<dbReference type="Pfam" id="PF01476">
    <property type="entry name" value="LysM"/>
    <property type="match status" value="1"/>
</dbReference>
<dbReference type="NCBIfam" id="TIGR00231">
    <property type="entry name" value="small_GTP"/>
    <property type="match status" value="1"/>
</dbReference>
<dbReference type="GO" id="GO:0007264">
    <property type="term" value="P:small GTPase-mediated signal transduction"/>
    <property type="evidence" value="ECO:0007669"/>
    <property type="project" value="InterPro"/>
</dbReference>
<dbReference type="GO" id="GO:0003924">
    <property type="term" value="F:GTPase activity"/>
    <property type="evidence" value="ECO:0007669"/>
    <property type="project" value="InterPro"/>
</dbReference>
<dbReference type="FunFam" id="3.40.50.300:FF:000118">
    <property type="entry name" value="Rho-related GTP-binding protein RhoG"/>
    <property type="match status" value="1"/>
</dbReference>
<dbReference type="EMBL" id="ADBJ01000049">
    <property type="protein sequence ID" value="EFA76170.1"/>
    <property type="molecule type" value="Genomic_DNA"/>
</dbReference>
<comment type="caution">
    <text evidence="5">The sequence shown here is derived from an EMBL/GenBank/DDBJ whole genome shotgun (WGS) entry which is preliminary data.</text>
</comment>
<keyword evidence="1" id="KW-0547">Nucleotide-binding</keyword>
<dbReference type="Gene3D" id="3.40.50.300">
    <property type="entry name" value="P-loop containing nucleotide triphosphate hydrolases"/>
    <property type="match status" value="2"/>
</dbReference>
<accession>D3BQY4</accession>
<feature type="region of interest" description="Disordered" evidence="3">
    <location>
        <begin position="71"/>
        <end position="97"/>
    </location>
</feature>
<sequence>MSRELRTKNIESPADGFRYIEHVLQSQDTLQGLALKYSSTVGDIKRVNKIWKDDTLFLKKSLFIPIKIDEDSEEGSSSSSSLSSSGISDIGSSSSNSNNSIGYVEASDFDEYKQKRDMIKAKNVDFFSEFNSKSNYNLNNVLNNKPLPSGDDDHKWKSVPISILSLSPVIFTMELSEFKCCLIGDDKVGKTSLLKSYSEDQFTSENIPVIVDNYYKHLVVDGNEIKLGVWDTACTAEYDLLRPLSYSGANVFLLCFSVISVESLQNISNKWIPEVNKHQPSVPFILVGTKIDLRNEFERNDKQVITHDQGTRIAQELGAINYLECSALTLEGLVSVFEESIQSTGRLLLNKNTTHNTKDNKKSDQIVCQIIYQSFVIKNCNRDDDTGKTSFVLTFARNKFPTTEKVPKVFDGYHREITFEKRLRALKIWDTSAEGENADTTPRPRLYRFCKVFLVCFNIGSLASFENAEKRWVHEVNHYRPTIPVS</sequence>
<dbReference type="InterPro" id="IPR001806">
    <property type="entry name" value="Small_GTPase"/>
</dbReference>
<dbReference type="SMART" id="SM00173">
    <property type="entry name" value="RAS"/>
    <property type="match status" value="1"/>
</dbReference>
<dbReference type="GO" id="GO:0005525">
    <property type="term" value="F:GTP binding"/>
    <property type="evidence" value="ECO:0007669"/>
    <property type="project" value="UniProtKB-KW"/>
</dbReference>
<dbReference type="Gene3D" id="3.10.350.10">
    <property type="entry name" value="LysM domain"/>
    <property type="match status" value="1"/>
</dbReference>
<evidence type="ECO:0000259" key="4">
    <source>
        <dbReference type="PROSITE" id="PS51782"/>
    </source>
</evidence>
<dbReference type="InParanoid" id="D3BQY4"/>
<protein>
    <recommendedName>
        <fullName evidence="4">LysM domain-containing protein</fullName>
    </recommendedName>
</protein>
<dbReference type="PRINTS" id="PR00449">
    <property type="entry name" value="RASTRNSFRMNG"/>
</dbReference>
<dbReference type="Pfam" id="PF00071">
    <property type="entry name" value="Ras"/>
    <property type="match status" value="2"/>
</dbReference>
<feature type="compositionally biased region" description="Low complexity" evidence="3">
    <location>
        <begin position="75"/>
        <end position="97"/>
    </location>
</feature>
<dbReference type="OMA" id="WECSALT"/>
<evidence type="ECO:0000256" key="2">
    <source>
        <dbReference type="ARBA" id="ARBA00023134"/>
    </source>
</evidence>
<organism evidence="5 6">
    <name type="scientific">Heterostelium pallidum (strain ATCC 26659 / Pp 5 / PN500)</name>
    <name type="common">Cellular slime mold</name>
    <name type="synonym">Polysphondylium pallidum</name>
    <dbReference type="NCBI Taxonomy" id="670386"/>
    <lineage>
        <taxon>Eukaryota</taxon>
        <taxon>Amoebozoa</taxon>
        <taxon>Evosea</taxon>
        <taxon>Eumycetozoa</taxon>
        <taxon>Dictyostelia</taxon>
        <taxon>Acytosteliales</taxon>
        <taxon>Acytosteliaceae</taxon>
        <taxon>Heterostelium</taxon>
    </lineage>
</organism>
<dbReference type="InterPro" id="IPR036779">
    <property type="entry name" value="LysM_dom_sf"/>
</dbReference>
<dbReference type="SUPFAM" id="SSF54106">
    <property type="entry name" value="LysM domain"/>
    <property type="match status" value="1"/>
</dbReference>
<dbReference type="Proteomes" id="UP000001396">
    <property type="component" value="Unassembled WGS sequence"/>
</dbReference>
<dbReference type="PROSITE" id="PS51421">
    <property type="entry name" value="RAS"/>
    <property type="match status" value="1"/>
</dbReference>
<dbReference type="PROSITE" id="PS51420">
    <property type="entry name" value="RHO"/>
    <property type="match status" value="1"/>
</dbReference>
<gene>
    <name evidence="5" type="ORF">PPL_10387</name>
</gene>
<dbReference type="GeneID" id="31365856"/>
<dbReference type="PROSITE" id="PS51782">
    <property type="entry name" value="LYSM"/>
    <property type="match status" value="1"/>
</dbReference>
<evidence type="ECO:0000256" key="3">
    <source>
        <dbReference type="SAM" id="MobiDB-lite"/>
    </source>
</evidence>
<dbReference type="InterPro" id="IPR003578">
    <property type="entry name" value="Small_GTPase_Rho"/>
</dbReference>
<keyword evidence="6" id="KW-1185">Reference proteome</keyword>
<dbReference type="SMART" id="SM00175">
    <property type="entry name" value="RAB"/>
    <property type="match status" value="1"/>
</dbReference>
<dbReference type="RefSeq" id="XP_020428303.1">
    <property type="nucleotide sequence ID" value="XM_020581163.1"/>
</dbReference>
<dbReference type="AlphaFoldDB" id="D3BQY4"/>
<dbReference type="PANTHER" id="PTHR24072">
    <property type="entry name" value="RHO FAMILY GTPASE"/>
    <property type="match status" value="1"/>
</dbReference>
<evidence type="ECO:0000313" key="5">
    <source>
        <dbReference type="EMBL" id="EFA76170.1"/>
    </source>
</evidence>
<keyword evidence="2" id="KW-0342">GTP-binding</keyword>
<dbReference type="PROSITE" id="PS51419">
    <property type="entry name" value="RAB"/>
    <property type="match status" value="1"/>
</dbReference>